<name>A0A8S3J876_9BILA</name>
<organism evidence="1 2">
    <name type="scientific">Rotaria magnacalcarata</name>
    <dbReference type="NCBI Taxonomy" id="392030"/>
    <lineage>
        <taxon>Eukaryota</taxon>
        <taxon>Metazoa</taxon>
        <taxon>Spiralia</taxon>
        <taxon>Gnathifera</taxon>
        <taxon>Rotifera</taxon>
        <taxon>Eurotatoria</taxon>
        <taxon>Bdelloidea</taxon>
        <taxon>Philodinida</taxon>
        <taxon>Philodinidae</taxon>
        <taxon>Rotaria</taxon>
    </lineage>
</organism>
<sequence length="66" mass="7362">AAKLSSTSTTSLPNYNINLATKSAAPPIQPQQTSEHNFHFIINCDVLNRCLALIRKMLSVFILLKY</sequence>
<protein>
    <submittedName>
        <fullName evidence="1">Uncharacterized protein</fullName>
    </submittedName>
</protein>
<dbReference type="EMBL" id="CAJOBJ010356382">
    <property type="protein sequence ID" value="CAF5214641.1"/>
    <property type="molecule type" value="Genomic_DNA"/>
</dbReference>
<accession>A0A8S3J876</accession>
<evidence type="ECO:0000313" key="1">
    <source>
        <dbReference type="EMBL" id="CAF5214641.1"/>
    </source>
</evidence>
<feature type="non-terminal residue" evidence="1">
    <location>
        <position position="1"/>
    </location>
</feature>
<evidence type="ECO:0000313" key="2">
    <source>
        <dbReference type="Proteomes" id="UP000681720"/>
    </source>
</evidence>
<dbReference type="Proteomes" id="UP000681720">
    <property type="component" value="Unassembled WGS sequence"/>
</dbReference>
<proteinExistence type="predicted"/>
<reference evidence="1" key="1">
    <citation type="submission" date="2021-02" db="EMBL/GenBank/DDBJ databases">
        <authorList>
            <person name="Nowell W R."/>
        </authorList>
    </citation>
    <scope>NUCLEOTIDE SEQUENCE</scope>
</reference>
<dbReference type="AlphaFoldDB" id="A0A8S3J876"/>
<gene>
    <name evidence="1" type="ORF">GIL414_LOCUS81032</name>
</gene>
<comment type="caution">
    <text evidence="1">The sequence shown here is derived from an EMBL/GenBank/DDBJ whole genome shotgun (WGS) entry which is preliminary data.</text>
</comment>